<dbReference type="Gene3D" id="3.40.50.150">
    <property type="entry name" value="Vaccinia Virus protein VP39"/>
    <property type="match status" value="1"/>
</dbReference>
<dbReference type="SUPFAM" id="SSF53335">
    <property type="entry name" value="S-adenosyl-L-methionine-dependent methyltransferases"/>
    <property type="match status" value="1"/>
</dbReference>
<dbReference type="InterPro" id="IPR029063">
    <property type="entry name" value="SAM-dependent_MTases_sf"/>
</dbReference>
<protein>
    <recommendedName>
        <fullName evidence="1">Methyltransferase domain-containing protein</fullName>
    </recommendedName>
</protein>
<evidence type="ECO:0000313" key="2">
    <source>
        <dbReference type="EMBL" id="GAC24888.1"/>
    </source>
</evidence>
<dbReference type="OrthoDB" id="9810247at2"/>
<dbReference type="RefSeq" id="WP_006993039.1">
    <property type="nucleotide sequence ID" value="NZ_BAEP01000054.1"/>
</dbReference>
<dbReference type="Pfam" id="PF13847">
    <property type="entry name" value="Methyltransf_31"/>
    <property type="match status" value="1"/>
</dbReference>
<evidence type="ECO:0000259" key="1">
    <source>
        <dbReference type="Pfam" id="PF13847"/>
    </source>
</evidence>
<dbReference type="eggNOG" id="COG0500">
    <property type="taxonomic scope" value="Bacteria"/>
</dbReference>
<dbReference type="CDD" id="cd02440">
    <property type="entry name" value="AdoMet_MTases"/>
    <property type="match status" value="1"/>
</dbReference>
<feature type="domain" description="Methyltransferase" evidence="1">
    <location>
        <begin position="68"/>
        <end position="170"/>
    </location>
</feature>
<evidence type="ECO:0000313" key="3">
    <source>
        <dbReference type="Proteomes" id="UP000006263"/>
    </source>
</evidence>
<name>K6Z7D7_9ALTE</name>
<dbReference type="AlphaFoldDB" id="K6Z7D7"/>
<accession>K6Z7D7</accession>
<dbReference type="EMBL" id="BAEP01000054">
    <property type="protein sequence ID" value="GAC24888.1"/>
    <property type="molecule type" value="Genomic_DNA"/>
</dbReference>
<sequence>MNVKNKTGSLPSKDYVFATDTQGNLSFKGNFEAYYKNEQDPWDQSATGESADYYLSSRSRIAKYIEAKKASQVLEIGCGLGYACNHFNSIYTSSYTGWDISKAAITKAKEQFSEFTFEVCDITATLTHIKKYDVVVLNQLLWYILPHLDQVMKNCSQLLTDNGVLVIANAFAREQKFGVEFIDGFGGAFNYFNDPKHPTKMLHCEYNDEGFRNLDGLFILNNR</sequence>
<comment type="caution">
    <text evidence="2">The sequence shown here is derived from an EMBL/GenBank/DDBJ whole genome shotgun (WGS) entry which is preliminary data.</text>
</comment>
<dbReference type="InterPro" id="IPR025714">
    <property type="entry name" value="Methyltranfer_dom"/>
</dbReference>
<gene>
    <name evidence="2" type="ORF">GMES_2593</name>
</gene>
<dbReference type="PANTHER" id="PTHR43861">
    <property type="entry name" value="TRANS-ACONITATE 2-METHYLTRANSFERASE-RELATED"/>
    <property type="match status" value="1"/>
</dbReference>
<organism evidence="2 3">
    <name type="scientific">Paraglaciecola mesophila KMM 241</name>
    <dbReference type="NCBI Taxonomy" id="1128912"/>
    <lineage>
        <taxon>Bacteria</taxon>
        <taxon>Pseudomonadati</taxon>
        <taxon>Pseudomonadota</taxon>
        <taxon>Gammaproteobacteria</taxon>
        <taxon>Alteromonadales</taxon>
        <taxon>Alteromonadaceae</taxon>
        <taxon>Paraglaciecola</taxon>
    </lineage>
</organism>
<proteinExistence type="predicted"/>
<dbReference type="Proteomes" id="UP000006263">
    <property type="component" value="Unassembled WGS sequence"/>
</dbReference>
<reference evidence="2 3" key="1">
    <citation type="journal article" date="2017" name="Antonie Van Leeuwenhoek">
        <title>Rhizobium rhizosphaerae sp. nov., a novel species isolated from rice rhizosphere.</title>
        <authorList>
            <person name="Zhao J.J."/>
            <person name="Zhang J."/>
            <person name="Zhang R.J."/>
            <person name="Zhang C.W."/>
            <person name="Yin H.Q."/>
            <person name="Zhang X.X."/>
        </authorList>
    </citation>
    <scope>NUCLEOTIDE SEQUENCE [LARGE SCALE GENOMIC DNA]</scope>
    <source>
        <strain evidence="2 3">KMM 241</strain>
    </source>
</reference>